<dbReference type="Proteomes" id="UP000235371">
    <property type="component" value="Unassembled WGS sequence"/>
</dbReference>
<dbReference type="RefSeq" id="XP_024729928.1">
    <property type="nucleotide sequence ID" value="XM_024883934.1"/>
</dbReference>
<sequence length="950" mass="108456">MPATQTQNSAQDASDISQLFEPLSILERLVEGQVKYAQILSKQEEHLSALRKQKDLQLILDPKYIEFQDSRQRKREIERQWHDEILKWNPLQNWPPDEDRSLYDILSPVSVEQEQLWTTWQYQAAYPNTADFLAKTTSKPPRIQRIPKDILTSVKNSRSRVSYYSFLQTGEETVVEKWSSEDPVAEETGKKVPMPQRMWNIVQRRVVADRTGKSGRVGERLPSRLLCIEDISPVVAAILLASTPRNVVSNVSPFLERYLSFTNFGKASMQSIKSETVNTFIFEYHFAFYYVTKESLETHLVLTDVRKLRKFSWFGQRSESDTCSRHIYEEQMSFILMGHGQDTYTCYQLGEKYFNGPKSGEFRTFVNSPTWTPSTMFLSWIAMALHHVGIRWQDAIAAVDAQIASEEAVVFHQMNNFDLASGAKDLKISKLRTYFWALEAYKLFEETLEATVNAWEQFKRHSLDKVNDGRNPEDYSKSVELIELAIARLQDKIERIRKKSEQVLRLRDGLFYVTSLSDTSVTINQGENIRLLTYFTILFLPLSFSTSIFGMQSILPPTTSMKTFTIVLPVVTVSTILAVLLLTVSPQDVQQAIRKTIPNPGQKLCSYINSHPRKRWGNGASRDSGEQPTWKHLLFLTELLLISIPVHEVKEAANLYGLWRRRAVSGSDSSLGSTISQTHLRSTTTLVSEGRPDTGEGDATANAKSRVRQVREQLEIQQTQQAEQRSILAAVRRTSTVLLVGIRILLLSLWIPLLLLEYTVFLFCCPFLGGPSEPMQLELDTRLQPSVNRREQLARFFSAPLLFLGFDLDPSRFPFSFSSHSWRWRSPFRRTKHEHRSPRPPPPPPPPTGGPYDHALTPLPPPSSSYHHPGLHLHQTANRPPGRAPPHVRSASRIRQMMAQQNFQAASAYHYQQQDRDLLHLSGPSQQHNTHGYSNNSNPQGGIPRRAGGV</sequence>
<evidence type="ECO:0000313" key="9">
    <source>
        <dbReference type="Proteomes" id="UP000235371"/>
    </source>
</evidence>
<accession>A0A2J6SQH8</accession>
<gene>
    <name evidence="8" type="ORF">K444DRAFT_635935</name>
</gene>
<evidence type="ECO:0000256" key="6">
    <source>
        <dbReference type="SAM" id="MobiDB-lite"/>
    </source>
</evidence>
<dbReference type="Gene3D" id="1.20.58.340">
    <property type="entry name" value="Magnesium transport protein CorA, transmembrane region"/>
    <property type="match status" value="1"/>
</dbReference>
<protein>
    <recommendedName>
        <fullName evidence="10">Cora-domain-containing protein</fullName>
    </recommendedName>
</protein>
<organism evidence="8 9">
    <name type="scientific">Hyaloscypha bicolor E</name>
    <dbReference type="NCBI Taxonomy" id="1095630"/>
    <lineage>
        <taxon>Eukaryota</taxon>
        <taxon>Fungi</taxon>
        <taxon>Dikarya</taxon>
        <taxon>Ascomycota</taxon>
        <taxon>Pezizomycotina</taxon>
        <taxon>Leotiomycetes</taxon>
        <taxon>Helotiales</taxon>
        <taxon>Hyaloscyphaceae</taxon>
        <taxon>Hyaloscypha</taxon>
        <taxon>Hyaloscypha bicolor</taxon>
    </lineage>
</organism>
<comment type="subcellular location">
    <subcellularLocation>
        <location evidence="1">Membrane</location>
        <topology evidence="1">Multi-pass membrane protein</topology>
    </subcellularLocation>
</comment>
<evidence type="ECO:0000256" key="1">
    <source>
        <dbReference type="ARBA" id="ARBA00004141"/>
    </source>
</evidence>
<feature type="transmembrane region" description="Helical" evidence="7">
    <location>
        <begin position="735"/>
        <end position="756"/>
    </location>
</feature>
<feature type="transmembrane region" description="Helical" evidence="7">
    <location>
        <begin position="563"/>
        <end position="584"/>
    </location>
</feature>
<dbReference type="InterPro" id="IPR045863">
    <property type="entry name" value="CorA_TM1_TM2"/>
</dbReference>
<dbReference type="OrthoDB" id="3563120at2759"/>
<dbReference type="GeneID" id="36592011"/>
<dbReference type="EMBL" id="KZ613895">
    <property type="protein sequence ID" value="PMD53024.1"/>
    <property type="molecule type" value="Genomic_DNA"/>
</dbReference>
<evidence type="ECO:0000313" key="8">
    <source>
        <dbReference type="EMBL" id="PMD53024.1"/>
    </source>
</evidence>
<feature type="compositionally biased region" description="Basic residues" evidence="6">
    <location>
        <begin position="829"/>
        <end position="838"/>
    </location>
</feature>
<dbReference type="AlphaFoldDB" id="A0A2J6SQH8"/>
<reference evidence="8 9" key="1">
    <citation type="submission" date="2016-04" db="EMBL/GenBank/DDBJ databases">
        <title>A degradative enzymes factory behind the ericoid mycorrhizal symbiosis.</title>
        <authorList>
            <consortium name="DOE Joint Genome Institute"/>
            <person name="Martino E."/>
            <person name="Morin E."/>
            <person name="Grelet G."/>
            <person name="Kuo A."/>
            <person name="Kohler A."/>
            <person name="Daghino S."/>
            <person name="Barry K."/>
            <person name="Choi C."/>
            <person name="Cichocki N."/>
            <person name="Clum A."/>
            <person name="Copeland A."/>
            <person name="Hainaut M."/>
            <person name="Haridas S."/>
            <person name="Labutti K."/>
            <person name="Lindquist E."/>
            <person name="Lipzen A."/>
            <person name="Khouja H.-R."/>
            <person name="Murat C."/>
            <person name="Ohm R."/>
            <person name="Olson A."/>
            <person name="Spatafora J."/>
            <person name="Veneault-Fourrey C."/>
            <person name="Henrissat B."/>
            <person name="Grigoriev I."/>
            <person name="Martin F."/>
            <person name="Perotto S."/>
        </authorList>
    </citation>
    <scope>NUCLEOTIDE SEQUENCE [LARGE SCALE GENOMIC DNA]</scope>
    <source>
        <strain evidence="8 9">E</strain>
    </source>
</reference>
<feature type="compositionally biased region" description="Pro residues" evidence="6">
    <location>
        <begin position="839"/>
        <end position="849"/>
    </location>
</feature>
<dbReference type="InterPro" id="IPR002523">
    <property type="entry name" value="MgTranspt_CorA/ZnTranspt_ZntB"/>
</dbReference>
<feature type="compositionally biased region" description="Low complexity" evidence="6">
    <location>
        <begin position="864"/>
        <end position="874"/>
    </location>
</feature>
<keyword evidence="4 7" id="KW-0472">Membrane</keyword>
<feature type="transmembrane region" description="Helical" evidence="7">
    <location>
        <begin position="531"/>
        <end position="551"/>
    </location>
</feature>
<dbReference type="Pfam" id="PF01544">
    <property type="entry name" value="CorA"/>
    <property type="match status" value="1"/>
</dbReference>
<proteinExistence type="predicted"/>
<dbReference type="GO" id="GO:0016020">
    <property type="term" value="C:membrane"/>
    <property type="evidence" value="ECO:0007669"/>
    <property type="project" value="UniProtKB-SubCell"/>
</dbReference>
<name>A0A2J6SQH8_9HELO</name>
<evidence type="ECO:0008006" key="10">
    <source>
        <dbReference type="Google" id="ProtNLM"/>
    </source>
</evidence>
<evidence type="ECO:0000256" key="5">
    <source>
        <dbReference type="SAM" id="Coils"/>
    </source>
</evidence>
<feature type="compositionally biased region" description="Polar residues" evidence="6">
    <location>
        <begin position="923"/>
        <end position="940"/>
    </location>
</feature>
<evidence type="ECO:0000256" key="2">
    <source>
        <dbReference type="ARBA" id="ARBA00022692"/>
    </source>
</evidence>
<keyword evidence="2 7" id="KW-0812">Transmembrane</keyword>
<keyword evidence="9" id="KW-1185">Reference proteome</keyword>
<evidence type="ECO:0000256" key="4">
    <source>
        <dbReference type="ARBA" id="ARBA00023136"/>
    </source>
</evidence>
<keyword evidence="3 7" id="KW-1133">Transmembrane helix</keyword>
<keyword evidence="5" id="KW-0175">Coiled coil</keyword>
<dbReference type="InParanoid" id="A0A2J6SQH8"/>
<dbReference type="GO" id="GO:0046873">
    <property type="term" value="F:metal ion transmembrane transporter activity"/>
    <property type="evidence" value="ECO:0007669"/>
    <property type="project" value="InterPro"/>
</dbReference>
<evidence type="ECO:0000256" key="3">
    <source>
        <dbReference type="ARBA" id="ARBA00022989"/>
    </source>
</evidence>
<feature type="coiled-coil region" evidence="5">
    <location>
        <begin position="479"/>
        <end position="506"/>
    </location>
</feature>
<dbReference type="SUPFAM" id="SSF144083">
    <property type="entry name" value="Magnesium transport protein CorA, transmembrane region"/>
    <property type="match status" value="1"/>
</dbReference>
<feature type="region of interest" description="Disordered" evidence="6">
    <location>
        <begin position="829"/>
        <end position="891"/>
    </location>
</feature>
<evidence type="ECO:0000256" key="7">
    <source>
        <dbReference type="SAM" id="Phobius"/>
    </source>
</evidence>
<feature type="region of interest" description="Disordered" evidence="6">
    <location>
        <begin position="919"/>
        <end position="950"/>
    </location>
</feature>